<dbReference type="SUPFAM" id="SSF51419">
    <property type="entry name" value="PLP-binding barrel"/>
    <property type="match status" value="1"/>
</dbReference>
<feature type="binding site" evidence="5">
    <location>
        <position position="365"/>
    </location>
    <ligand>
        <name>pyridoxal 5'-phosphate</name>
        <dbReference type="ChEBI" id="CHEBI:597326"/>
    </ligand>
</feature>
<comment type="caution">
    <text evidence="5">Lacks conserved residue(s) required for the propagation of feature annotation.</text>
</comment>
<comment type="subunit">
    <text evidence="5">Homodimer.</text>
</comment>
<name>A0ABT8LHG5_9BACT</name>
<keyword evidence="11" id="KW-1185">Reference proteome</keyword>
<dbReference type="PROSITE" id="PS00878">
    <property type="entry name" value="ODR_DC_2_1"/>
    <property type="match status" value="1"/>
</dbReference>
<dbReference type="InterPro" id="IPR029066">
    <property type="entry name" value="PLP-binding_barrel"/>
</dbReference>
<dbReference type="PANTHER" id="PTHR43727:SF2">
    <property type="entry name" value="GROUP IV DECARBOXYLASE"/>
    <property type="match status" value="1"/>
</dbReference>
<evidence type="ECO:0000256" key="3">
    <source>
        <dbReference type="ARBA" id="ARBA00022898"/>
    </source>
</evidence>
<dbReference type="Gene3D" id="3.20.20.10">
    <property type="entry name" value="Alanine racemase"/>
    <property type="match status" value="1"/>
</dbReference>
<evidence type="ECO:0000256" key="2">
    <source>
        <dbReference type="ARBA" id="ARBA00022793"/>
    </source>
</evidence>
<proteinExistence type="inferred from homology"/>
<evidence type="ECO:0000313" key="10">
    <source>
        <dbReference type="EMBL" id="MDN5216362.1"/>
    </source>
</evidence>
<comment type="function">
    <text evidence="5">Specifically catalyzes the decarboxylation of meso-diaminopimelate (meso-DAP) to L-lysine.</text>
</comment>
<accession>A0ABT8LHG5</accession>
<dbReference type="GO" id="GO:0008836">
    <property type="term" value="F:diaminopimelate decarboxylase activity"/>
    <property type="evidence" value="ECO:0007669"/>
    <property type="project" value="UniProtKB-EC"/>
</dbReference>
<evidence type="ECO:0000256" key="7">
    <source>
        <dbReference type="RuleBase" id="RU003738"/>
    </source>
</evidence>
<comment type="cofactor">
    <cofactor evidence="1 5 7">
        <name>pyridoxal 5'-phosphate</name>
        <dbReference type="ChEBI" id="CHEBI:597326"/>
    </cofactor>
</comment>
<evidence type="ECO:0000313" key="11">
    <source>
        <dbReference type="Proteomes" id="UP001172083"/>
    </source>
</evidence>
<dbReference type="EC" id="4.1.1.20" evidence="5 6"/>
<keyword evidence="5" id="KW-0028">Amino-acid biosynthesis</keyword>
<reference evidence="10" key="1">
    <citation type="submission" date="2023-06" db="EMBL/GenBank/DDBJ databases">
        <title>Genomic of Agaribacillus aureum.</title>
        <authorList>
            <person name="Wang G."/>
        </authorList>
    </citation>
    <scope>NUCLEOTIDE SEQUENCE</scope>
    <source>
        <strain evidence="10">BMA12</strain>
    </source>
</reference>
<dbReference type="CDD" id="cd06828">
    <property type="entry name" value="PLPDE_III_DapDC"/>
    <property type="match status" value="1"/>
</dbReference>
<feature type="domain" description="Orn/DAP/Arg decarboxylase 2 N-terminal" evidence="9">
    <location>
        <begin position="33"/>
        <end position="275"/>
    </location>
</feature>
<dbReference type="InterPro" id="IPR022644">
    <property type="entry name" value="De-COase2_N"/>
</dbReference>
<keyword evidence="4 5" id="KW-0456">Lyase</keyword>
<evidence type="ECO:0000256" key="4">
    <source>
        <dbReference type="ARBA" id="ARBA00023239"/>
    </source>
</evidence>
<feature type="binding site" evidence="5">
    <location>
        <position position="365"/>
    </location>
    <ligand>
        <name>substrate</name>
    </ligand>
</feature>
<organism evidence="10 11">
    <name type="scientific">Agaribacillus aureus</name>
    <dbReference type="NCBI Taxonomy" id="3051825"/>
    <lineage>
        <taxon>Bacteria</taxon>
        <taxon>Pseudomonadati</taxon>
        <taxon>Bacteroidota</taxon>
        <taxon>Cytophagia</taxon>
        <taxon>Cytophagales</taxon>
        <taxon>Splendidivirgaceae</taxon>
        <taxon>Agaribacillus</taxon>
    </lineage>
</organism>
<keyword evidence="3 5" id="KW-0663">Pyridoxal phosphate</keyword>
<feature type="binding site" evidence="5">
    <location>
        <position position="338"/>
    </location>
    <ligand>
        <name>substrate</name>
    </ligand>
</feature>
<feature type="modified residue" description="N6-(pyridoxal phosphate)lysine" evidence="5">
    <location>
        <position position="57"/>
    </location>
</feature>
<comment type="caution">
    <text evidence="10">The sequence shown here is derived from an EMBL/GenBank/DDBJ whole genome shotgun (WGS) entry which is preliminary data.</text>
</comment>
<dbReference type="Gene3D" id="2.40.37.10">
    <property type="entry name" value="Lyase, Ornithine Decarboxylase, Chain A, domain 1"/>
    <property type="match status" value="1"/>
</dbReference>
<dbReference type="SUPFAM" id="SSF50621">
    <property type="entry name" value="Alanine racemase C-terminal domain-like"/>
    <property type="match status" value="1"/>
</dbReference>
<dbReference type="InterPro" id="IPR022653">
    <property type="entry name" value="De-COase2_pyr-phos_BS"/>
</dbReference>
<dbReference type="InterPro" id="IPR002986">
    <property type="entry name" value="DAP_deCOOHase_LysA"/>
</dbReference>
<gene>
    <name evidence="5 10" type="primary">lysA</name>
    <name evidence="10" type="ORF">QQ020_30115</name>
</gene>
<dbReference type="NCBIfam" id="TIGR01048">
    <property type="entry name" value="lysA"/>
    <property type="match status" value="1"/>
</dbReference>
<keyword evidence="5 7" id="KW-0457">Lysine biosynthesis</keyword>
<feature type="binding site" evidence="5">
    <location>
        <position position="311"/>
    </location>
    <ligand>
        <name>substrate</name>
    </ligand>
</feature>
<dbReference type="PRINTS" id="PR01179">
    <property type="entry name" value="ODADCRBXLASE"/>
</dbReference>
<feature type="binding site" evidence="5">
    <location>
        <position position="307"/>
    </location>
    <ligand>
        <name>substrate</name>
    </ligand>
</feature>
<feature type="domain" description="Orn/DAP/Arg decarboxylase 2 C-terminal" evidence="8">
    <location>
        <begin position="27"/>
        <end position="363"/>
    </location>
</feature>
<dbReference type="InterPro" id="IPR000183">
    <property type="entry name" value="Orn/DAP/Arg_de-COase"/>
</dbReference>
<dbReference type="InterPro" id="IPR009006">
    <property type="entry name" value="Ala_racemase/Decarboxylase_C"/>
</dbReference>
<dbReference type="PANTHER" id="PTHR43727">
    <property type="entry name" value="DIAMINOPIMELATE DECARBOXYLASE"/>
    <property type="match status" value="1"/>
</dbReference>
<protein>
    <recommendedName>
        <fullName evidence="5 6">Diaminopimelate decarboxylase</fullName>
        <shortName evidence="5">DAP decarboxylase</shortName>
        <shortName evidence="5">DAPDC</shortName>
        <ecNumber evidence="5 6">4.1.1.20</ecNumber>
    </recommendedName>
</protein>
<evidence type="ECO:0000259" key="9">
    <source>
        <dbReference type="Pfam" id="PF02784"/>
    </source>
</evidence>
<evidence type="ECO:0000256" key="5">
    <source>
        <dbReference type="HAMAP-Rule" id="MF_02120"/>
    </source>
</evidence>
<feature type="binding site" evidence="5">
    <location>
        <position position="227"/>
    </location>
    <ligand>
        <name>pyridoxal 5'-phosphate</name>
        <dbReference type="ChEBI" id="CHEBI:597326"/>
    </ligand>
</feature>
<evidence type="ECO:0000256" key="6">
    <source>
        <dbReference type="NCBIfam" id="TIGR01048"/>
    </source>
</evidence>
<dbReference type="Pfam" id="PF00278">
    <property type="entry name" value="Orn_DAP_Arg_deC"/>
    <property type="match status" value="1"/>
</dbReference>
<dbReference type="InterPro" id="IPR022643">
    <property type="entry name" value="De-COase2_C"/>
</dbReference>
<comment type="pathway">
    <text evidence="5 7">Amino-acid biosynthesis; L-lysine biosynthesis via DAP pathway; L-lysine from DL-2,6-diaminopimelate: step 1/1.</text>
</comment>
<sequence>MKLVNNKYQIQGINLEKLAAQFGTPVYVYDGEKIIHQINYLTGAFSGVNLKIKYAAKALTNLSILKLMRREGIGMDAVSINEAHLGIKAGYAPHEILFTPNCVSFEEIKEAVEMGLMVNIDNISVLEQFGNSYGNTVPCCIRLNPHIMAGGNAKISTGHIDSKFGISILQKRHILRIVQTYNINVMGLHMHTGSDILDSEVFLKGAQIVFDIAQDFENLQFLDFGSGFKVSYREGDVTTDLKSLGKSIESAYKDFCKEYGRDLELWFEPGKFLVSESGILLVKTNVVKTTPATVFAGVDSGMNHLLRPMMYDAYHDMVNISNPKGTNRVYTVVGYICETDTLGWDRKLNEVREGDIIAIKNAGAYGFSMASNYNSRLRPAEVLILDGKAHLIRKRETFEDLLQHVVEIDI</sequence>
<keyword evidence="2 5" id="KW-0210">Decarboxylase</keyword>
<dbReference type="RefSeq" id="WP_346761700.1">
    <property type="nucleotide sequence ID" value="NZ_JAUJEB010000008.1"/>
</dbReference>
<comment type="catalytic activity">
    <reaction evidence="5 7">
        <text>meso-2,6-diaminopimelate + H(+) = L-lysine + CO2</text>
        <dbReference type="Rhea" id="RHEA:15101"/>
        <dbReference type="ChEBI" id="CHEBI:15378"/>
        <dbReference type="ChEBI" id="CHEBI:16526"/>
        <dbReference type="ChEBI" id="CHEBI:32551"/>
        <dbReference type="ChEBI" id="CHEBI:57791"/>
        <dbReference type="EC" id="4.1.1.20"/>
    </reaction>
</comment>
<evidence type="ECO:0000259" key="8">
    <source>
        <dbReference type="Pfam" id="PF00278"/>
    </source>
</evidence>
<dbReference type="Proteomes" id="UP001172083">
    <property type="component" value="Unassembled WGS sequence"/>
</dbReference>
<comment type="similarity">
    <text evidence="5">Belongs to the Orn/Lys/Arg decarboxylase class-II family. LysA subfamily.</text>
</comment>
<evidence type="ECO:0000256" key="1">
    <source>
        <dbReference type="ARBA" id="ARBA00001933"/>
    </source>
</evidence>
<dbReference type="EMBL" id="JAUJEB010000008">
    <property type="protein sequence ID" value="MDN5216362.1"/>
    <property type="molecule type" value="Genomic_DNA"/>
</dbReference>
<dbReference type="HAMAP" id="MF_02120">
    <property type="entry name" value="LysA"/>
    <property type="match status" value="1"/>
</dbReference>
<dbReference type="Pfam" id="PF02784">
    <property type="entry name" value="Orn_Arg_deC_N"/>
    <property type="match status" value="1"/>
</dbReference>
<dbReference type="PRINTS" id="PR01181">
    <property type="entry name" value="DAPDCRBXLASE"/>
</dbReference>